<keyword evidence="2 6" id="KW-0436">Ligase</keyword>
<dbReference type="PANTHER" id="PTHR11164:SF0">
    <property type="entry name" value="GLUTAMATE--CYSTEINE LIGASE CATALYTIC SUBUNIT"/>
    <property type="match status" value="1"/>
</dbReference>
<proteinExistence type="inferred from homology"/>
<dbReference type="EMBL" id="JAHRIN010008729">
    <property type="protein sequence ID" value="MEQ2193839.1"/>
    <property type="molecule type" value="Genomic_DNA"/>
</dbReference>
<dbReference type="Gene3D" id="3.30.590.50">
    <property type="match status" value="1"/>
</dbReference>
<accession>A0ABV0QDH4</accession>
<comment type="caution">
    <text evidence="7">The sequence shown here is derived from an EMBL/GenBank/DDBJ whole genome shotgun (WGS) entry which is preliminary data.</text>
</comment>
<keyword evidence="8" id="KW-1185">Reference proteome</keyword>
<evidence type="ECO:0000256" key="5">
    <source>
        <dbReference type="ARBA" id="ARBA00022840"/>
    </source>
</evidence>
<dbReference type="InterPro" id="IPR004308">
    <property type="entry name" value="GCS"/>
</dbReference>
<dbReference type="Proteomes" id="UP001434883">
    <property type="component" value="Unassembled WGS sequence"/>
</dbReference>
<keyword evidence="4 6" id="KW-0547">Nucleotide-binding</keyword>
<protein>
    <recommendedName>
        <fullName evidence="1 6">Glutamate--cysteine ligase</fullName>
        <ecNumber evidence="1 6">6.3.2.2</ecNumber>
    </recommendedName>
    <alternativeName>
        <fullName evidence="6">Gamma-ECS</fullName>
    </alternativeName>
    <alternativeName>
        <fullName evidence="6">Gamma-glutamylcysteine synthetase</fullName>
    </alternativeName>
</protein>
<evidence type="ECO:0000313" key="7">
    <source>
        <dbReference type="EMBL" id="MEQ2193839.1"/>
    </source>
</evidence>
<keyword evidence="5 6" id="KW-0067">ATP-binding</keyword>
<evidence type="ECO:0000256" key="4">
    <source>
        <dbReference type="ARBA" id="ARBA00022741"/>
    </source>
</evidence>
<dbReference type="PANTHER" id="PTHR11164">
    <property type="entry name" value="GLUTAMATE CYSTEINE LIGASE"/>
    <property type="match status" value="1"/>
</dbReference>
<gene>
    <name evidence="7" type="ORF">XENOCAPTIV_015759</name>
</gene>
<evidence type="ECO:0000313" key="8">
    <source>
        <dbReference type="Proteomes" id="UP001434883"/>
    </source>
</evidence>
<organism evidence="7 8">
    <name type="scientific">Xenoophorus captivus</name>
    <dbReference type="NCBI Taxonomy" id="1517983"/>
    <lineage>
        <taxon>Eukaryota</taxon>
        <taxon>Metazoa</taxon>
        <taxon>Chordata</taxon>
        <taxon>Craniata</taxon>
        <taxon>Vertebrata</taxon>
        <taxon>Euteleostomi</taxon>
        <taxon>Actinopterygii</taxon>
        <taxon>Neopterygii</taxon>
        <taxon>Teleostei</taxon>
        <taxon>Neoteleostei</taxon>
        <taxon>Acanthomorphata</taxon>
        <taxon>Ovalentaria</taxon>
        <taxon>Atherinomorphae</taxon>
        <taxon>Cyprinodontiformes</taxon>
        <taxon>Goodeidae</taxon>
        <taxon>Xenoophorus</taxon>
    </lineage>
</organism>
<reference evidence="7 8" key="1">
    <citation type="submission" date="2021-06" db="EMBL/GenBank/DDBJ databases">
        <authorList>
            <person name="Palmer J.M."/>
        </authorList>
    </citation>
    <scope>NUCLEOTIDE SEQUENCE [LARGE SCALE GENOMIC DNA]</scope>
    <source>
        <strain evidence="7 8">XC_2019</strain>
        <tissue evidence="7">Muscle</tissue>
    </source>
</reference>
<evidence type="ECO:0000256" key="3">
    <source>
        <dbReference type="ARBA" id="ARBA00022684"/>
    </source>
</evidence>
<evidence type="ECO:0000256" key="6">
    <source>
        <dbReference type="RuleBase" id="RU367135"/>
    </source>
</evidence>
<name>A0ABV0QDH4_9TELE</name>
<comment type="catalytic activity">
    <reaction evidence="6">
        <text>L-cysteine + L-glutamate + ATP = gamma-L-glutamyl-L-cysteine + ADP + phosphate + H(+)</text>
        <dbReference type="Rhea" id="RHEA:13285"/>
        <dbReference type="ChEBI" id="CHEBI:15378"/>
        <dbReference type="ChEBI" id="CHEBI:29985"/>
        <dbReference type="ChEBI" id="CHEBI:30616"/>
        <dbReference type="ChEBI" id="CHEBI:35235"/>
        <dbReference type="ChEBI" id="CHEBI:43474"/>
        <dbReference type="ChEBI" id="CHEBI:58173"/>
        <dbReference type="ChEBI" id="CHEBI:456216"/>
        <dbReference type="EC" id="6.3.2.2"/>
    </reaction>
</comment>
<dbReference type="EC" id="6.3.2.2" evidence="1 6"/>
<comment type="similarity">
    <text evidence="6">Belongs to the glutamate--cysteine ligase type 3 family.</text>
</comment>
<evidence type="ECO:0000256" key="2">
    <source>
        <dbReference type="ARBA" id="ARBA00022598"/>
    </source>
</evidence>
<keyword evidence="3 6" id="KW-0317">Glutathione biosynthesis</keyword>
<comment type="pathway">
    <text evidence="6">Sulfur metabolism; glutathione biosynthesis; glutathione from L-cysteine and L-glutamate: step 1/2.</text>
</comment>
<evidence type="ECO:0000256" key="1">
    <source>
        <dbReference type="ARBA" id="ARBA00012220"/>
    </source>
</evidence>
<sequence>MFNSVTLRGAAVCLGNGRVQRFSLLYRRSPLNWEEARKYADHIRKHGIIQFLNIYNKVKDRQRDVLKWGDEVEYMLVELDDNDEKVRLVLNGGDVLETLQEQGEKINPK</sequence>